<evidence type="ECO:0000313" key="11">
    <source>
        <dbReference type="EMBL" id="GAA1641986.1"/>
    </source>
</evidence>
<comment type="caution">
    <text evidence="11">The sequence shown here is derived from an EMBL/GenBank/DDBJ whole genome shotgun (WGS) entry which is preliminary data.</text>
</comment>
<keyword evidence="12" id="KW-1185">Reference proteome</keyword>
<protein>
    <recommendedName>
        <fullName evidence="10">Fluoride-specific ion channel FluC</fullName>
    </recommendedName>
</protein>
<feature type="transmembrane region" description="Helical" evidence="10">
    <location>
        <begin position="43"/>
        <end position="65"/>
    </location>
</feature>
<reference evidence="11 12" key="1">
    <citation type="journal article" date="2019" name="Int. J. Syst. Evol. Microbiol.">
        <title>The Global Catalogue of Microorganisms (GCM) 10K type strain sequencing project: providing services to taxonomists for standard genome sequencing and annotation.</title>
        <authorList>
            <consortium name="The Broad Institute Genomics Platform"/>
            <consortium name="The Broad Institute Genome Sequencing Center for Infectious Disease"/>
            <person name="Wu L."/>
            <person name="Ma J."/>
        </authorList>
    </citation>
    <scope>NUCLEOTIDE SEQUENCE [LARGE SCALE GENOMIC DNA]</scope>
    <source>
        <strain evidence="11 12">JCM 14306</strain>
    </source>
</reference>
<dbReference type="Pfam" id="PF02537">
    <property type="entry name" value="CRCB"/>
    <property type="match status" value="1"/>
</dbReference>
<dbReference type="Proteomes" id="UP001501319">
    <property type="component" value="Unassembled WGS sequence"/>
</dbReference>
<evidence type="ECO:0000256" key="8">
    <source>
        <dbReference type="ARBA" id="ARBA00035585"/>
    </source>
</evidence>
<evidence type="ECO:0000256" key="10">
    <source>
        <dbReference type="HAMAP-Rule" id="MF_00454"/>
    </source>
</evidence>
<evidence type="ECO:0000256" key="9">
    <source>
        <dbReference type="ARBA" id="ARBA00049940"/>
    </source>
</evidence>
<evidence type="ECO:0000256" key="6">
    <source>
        <dbReference type="ARBA" id="ARBA00023303"/>
    </source>
</evidence>
<evidence type="ECO:0000256" key="1">
    <source>
        <dbReference type="ARBA" id="ARBA00004651"/>
    </source>
</evidence>
<dbReference type="NCBIfam" id="TIGR00494">
    <property type="entry name" value="crcB"/>
    <property type="match status" value="1"/>
</dbReference>
<feature type="transmembrane region" description="Helical" evidence="10">
    <location>
        <begin position="12"/>
        <end position="31"/>
    </location>
</feature>
<comment type="function">
    <text evidence="9 10">Fluoride-specific ion channel. Important for reducing fluoride concentration in the cell, thus reducing its toxicity.</text>
</comment>
<dbReference type="EMBL" id="BAAANE010000006">
    <property type="protein sequence ID" value="GAA1641986.1"/>
    <property type="molecule type" value="Genomic_DNA"/>
</dbReference>
<evidence type="ECO:0000256" key="7">
    <source>
        <dbReference type="ARBA" id="ARBA00035120"/>
    </source>
</evidence>
<keyword evidence="2 10" id="KW-1003">Cell membrane</keyword>
<sequence>MSDRPRFHPTGPQVLAVIALGGAIGALGRYGLAEAMPHRAGTFPWATFLTNVSGCLLIGVLLVVITEARTVHPLSRPFLGTGVLGGFTTFSTFSVETEGLLGAHPLAAVTYFFGTVAAALLAVQTGVVVTRRATRPGRRGR</sequence>
<dbReference type="HAMAP" id="MF_00454">
    <property type="entry name" value="FluC"/>
    <property type="match status" value="1"/>
</dbReference>
<keyword evidence="10" id="KW-0406">Ion transport</keyword>
<comment type="catalytic activity">
    <reaction evidence="8">
        <text>fluoride(in) = fluoride(out)</text>
        <dbReference type="Rhea" id="RHEA:76159"/>
        <dbReference type="ChEBI" id="CHEBI:17051"/>
    </reaction>
    <physiologicalReaction direction="left-to-right" evidence="8">
        <dbReference type="Rhea" id="RHEA:76160"/>
    </physiologicalReaction>
</comment>
<keyword evidence="6 10" id="KW-0407">Ion channel</keyword>
<proteinExistence type="inferred from homology"/>
<evidence type="ECO:0000256" key="5">
    <source>
        <dbReference type="ARBA" id="ARBA00023136"/>
    </source>
</evidence>
<gene>
    <name evidence="10" type="primary">fluC</name>
    <name evidence="10" type="synonym">crcB</name>
    <name evidence="11" type="ORF">GCM10009744_34910</name>
</gene>
<evidence type="ECO:0000256" key="2">
    <source>
        <dbReference type="ARBA" id="ARBA00022475"/>
    </source>
</evidence>
<evidence type="ECO:0000313" key="12">
    <source>
        <dbReference type="Proteomes" id="UP001501319"/>
    </source>
</evidence>
<dbReference type="PANTHER" id="PTHR28259:SF1">
    <property type="entry name" value="FLUORIDE EXPORT PROTEIN 1-RELATED"/>
    <property type="match status" value="1"/>
</dbReference>
<feature type="transmembrane region" description="Helical" evidence="10">
    <location>
        <begin position="107"/>
        <end position="129"/>
    </location>
</feature>
<feature type="transmembrane region" description="Helical" evidence="10">
    <location>
        <begin position="77"/>
        <end position="95"/>
    </location>
</feature>
<keyword evidence="4 10" id="KW-1133">Transmembrane helix</keyword>
<dbReference type="RefSeq" id="WP_344112605.1">
    <property type="nucleotide sequence ID" value="NZ_BAAANE010000006.1"/>
</dbReference>
<name>A0ABN2FE35_9ACTN</name>
<comment type="similarity">
    <text evidence="7 10">Belongs to the fluoride channel Fluc/FEX (TC 1.A.43) family.</text>
</comment>
<keyword evidence="10" id="KW-0479">Metal-binding</keyword>
<comment type="subcellular location">
    <subcellularLocation>
        <location evidence="1 10">Cell membrane</location>
        <topology evidence="1 10">Multi-pass membrane protein</topology>
    </subcellularLocation>
</comment>
<keyword evidence="5 10" id="KW-0472">Membrane</keyword>
<keyword evidence="10" id="KW-0813">Transport</keyword>
<dbReference type="InterPro" id="IPR003691">
    <property type="entry name" value="FluC"/>
</dbReference>
<keyword evidence="10" id="KW-0915">Sodium</keyword>
<organism evidence="11 12">
    <name type="scientific">Kribbella alba</name>
    <dbReference type="NCBI Taxonomy" id="190197"/>
    <lineage>
        <taxon>Bacteria</taxon>
        <taxon>Bacillati</taxon>
        <taxon>Actinomycetota</taxon>
        <taxon>Actinomycetes</taxon>
        <taxon>Propionibacteriales</taxon>
        <taxon>Kribbellaceae</taxon>
        <taxon>Kribbella</taxon>
    </lineage>
</organism>
<evidence type="ECO:0000256" key="3">
    <source>
        <dbReference type="ARBA" id="ARBA00022692"/>
    </source>
</evidence>
<keyword evidence="3 10" id="KW-0812">Transmembrane</keyword>
<dbReference type="PANTHER" id="PTHR28259">
    <property type="entry name" value="FLUORIDE EXPORT PROTEIN 1-RELATED"/>
    <property type="match status" value="1"/>
</dbReference>
<feature type="binding site" evidence="10">
    <location>
        <position position="85"/>
    </location>
    <ligand>
        <name>Na(+)</name>
        <dbReference type="ChEBI" id="CHEBI:29101"/>
        <note>structural</note>
    </ligand>
</feature>
<comment type="activity regulation">
    <text evidence="10">Na(+) is not transported, but it plays an essential structural role and its presence is essential for fluoride channel function.</text>
</comment>
<accession>A0ABN2FE35</accession>
<evidence type="ECO:0000256" key="4">
    <source>
        <dbReference type="ARBA" id="ARBA00022989"/>
    </source>
</evidence>
<feature type="binding site" evidence="10">
    <location>
        <position position="88"/>
    </location>
    <ligand>
        <name>Na(+)</name>
        <dbReference type="ChEBI" id="CHEBI:29101"/>
        <note>structural</note>
    </ligand>
</feature>